<protein>
    <recommendedName>
        <fullName evidence="3">Phage tail tape measure protein domain-containing protein</fullName>
    </recommendedName>
</protein>
<evidence type="ECO:0000256" key="1">
    <source>
        <dbReference type="SAM" id="Coils"/>
    </source>
</evidence>
<feature type="non-terminal residue" evidence="2">
    <location>
        <position position="456"/>
    </location>
</feature>
<comment type="caution">
    <text evidence="2">The sequence shown here is derived from an EMBL/GenBank/DDBJ whole genome shotgun (WGS) entry which is preliminary data.</text>
</comment>
<keyword evidence="1" id="KW-0175">Coiled coil</keyword>
<feature type="coiled-coil region" evidence="1">
    <location>
        <begin position="27"/>
        <end position="54"/>
    </location>
</feature>
<reference evidence="2" key="1">
    <citation type="journal article" date="2015" name="Nature">
        <title>Complex archaea that bridge the gap between prokaryotes and eukaryotes.</title>
        <authorList>
            <person name="Spang A."/>
            <person name="Saw J.H."/>
            <person name="Jorgensen S.L."/>
            <person name="Zaremba-Niedzwiedzka K."/>
            <person name="Martijn J."/>
            <person name="Lind A.E."/>
            <person name="van Eijk R."/>
            <person name="Schleper C."/>
            <person name="Guy L."/>
            <person name="Ettema T.J."/>
        </authorList>
    </citation>
    <scope>NUCLEOTIDE SEQUENCE</scope>
</reference>
<organism evidence="2">
    <name type="scientific">marine sediment metagenome</name>
    <dbReference type="NCBI Taxonomy" id="412755"/>
    <lineage>
        <taxon>unclassified sequences</taxon>
        <taxon>metagenomes</taxon>
        <taxon>ecological metagenomes</taxon>
    </lineage>
</organism>
<dbReference type="EMBL" id="LAZR01045002">
    <property type="protein sequence ID" value="KKL00905.1"/>
    <property type="molecule type" value="Genomic_DNA"/>
</dbReference>
<evidence type="ECO:0008006" key="3">
    <source>
        <dbReference type="Google" id="ProtNLM"/>
    </source>
</evidence>
<feature type="non-terminal residue" evidence="2">
    <location>
        <position position="1"/>
    </location>
</feature>
<proteinExistence type="predicted"/>
<evidence type="ECO:0000313" key="2">
    <source>
        <dbReference type="EMBL" id="KKL00905.1"/>
    </source>
</evidence>
<sequence>TTLDRIAKSSRIIGITVAELSAFELAAGEAGVEIKALEKALRNMTRQVNDAAKGTGEAIDALRDLGLDAKRIAQLSIPEQFNAIADALANIKNEGERIQIASDLFGGRGLALLNLTSDAVRNASREIEIFGGAISDIDAKNIEKTNDLFGKLRASVAGIGKQLAVRLAPIIGGVAQKMLVLIEGLGGIPAIVDTALAAARPKVLAFADSFAQAGLFIAKRLSAGFIVAAEAIAGLGDKAVFVKNLIQRGFGIAADTIKLLFLSVKATVLVTAVAIVKGFDLVIDGIVGSINLLAKAAEKIGSFFKLDLDLQITRADNPLTQIADDLVAQIKEVGADIAKAWDAALTNALSADAVASTGVDDFIKLVGDKLADLAASGAVSLASLTASLDAALADTSLSERLTAQLEKLRTSLEGVAGTAQQAGIDIEDLGEVAEQSAEKYNAVAEMFGGVLVKGVE</sequence>
<dbReference type="AlphaFoldDB" id="A0A0F9CTP2"/>
<name>A0A0F9CTP2_9ZZZZ</name>
<gene>
    <name evidence="2" type="ORF">LCGC14_2627950</name>
</gene>
<accession>A0A0F9CTP2</accession>